<organism evidence="1 2">
    <name type="scientific">Violaceomyces palustris</name>
    <dbReference type="NCBI Taxonomy" id="1673888"/>
    <lineage>
        <taxon>Eukaryota</taxon>
        <taxon>Fungi</taxon>
        <taxon>Dikarya</taxon>
        <taxon>Basidiomycota</taxon>
        <taxon>Ustilaginomycotina</taxon>
        <taxon>Ustilaginomycetes</taxon>
        <taxon>Violaceomycetales</taxon>
        <taxon>Violaceomycetaceae</taxon>
        <taxon>Violaceomyces</taxon>
    </lineage>
</organism>
<evidence type="ECO:0000313" key="1">
    <source>
        <dbReference type="EMBL" id="PWN49411.1"/>
    </source>
</evidence>
<proteinExistence type="predicted"/>
<keyword evidence="2" id="KW-1185">Reference proteome</keyword>
<name>A0ACD0NUE0_9BASI</name>
<dbReference type="EMBL" id="KZ820054">
    <property type="protein sequence ID" value="PWN49411.1"/>
    <property type="molecule type" value="Genomic_DNA"/>
</dbReference>
<reference evidence="1 2" key="1">
    <citation type="journal article" date="2018" name="Mol. Biol. Evol.">
        <title>Broad Genomic Sampling Reveals a Smut Pathogenic Ancestry of the Fungal Clade Ustilaginomycotina.</title>
        <authorList>
            <person name="Kijpornyongpan T."/>
            <person name="Mondo S.J."/>
            <person name="Barry K."/>
            <person name="Sandor L."/>
            <person name="Lee J."/>
            <person name="Lipzen A."/>
            <person name="Pangilinan J."/>
            <person name="LaButti K."/>
            <person name="Hainaut M."/>
            <person name="Henrissat B."/>
            <person name="Grigoriev I.V."/>
            <person name="Spatafora J.W."/>
            <person name="Aime M.C."/>
        </authorList>
    </citation>
    <scope>NUCLEOTIDE SEQUENCE [LARGE SCALE GENOMIC DNA]</scope>
    <source>
        <strain evidence="1 2">SA 807</strain>
    </source>
</reference>
<accession>A0ACD0NUE0</accession>
<gene>
    <name evidence="1" type="ORF">IE53DRAFT_388368</name>
</gene>
<sequence length="171" mass="19199">MEDLHCGSMFHLPSASSVRSWLEKWKDDPAEEAIIITTTTTKLPPAVSLSLSLSRARANLFRIRERLPLPPFLALSRWHLAKKKKKKRKGARTTNPTTTQSLGKDVDGFDPQGIRSLHDLAVIPPLPPFLFVYLHSLNGRMRKCQRQPSSPTWLLARPVDPLGWVADEGSS</sequence>
<dbReference type="Proteomes" id="UP000245626">
    <property type="component" value="Unassembled WGS sequence"/>
</dbReference>
<evidence type="ECO:0000313" key="2">
    <source>
        <dbReference type="Proteomes" id="UP000245626"/>
    </source>
</evidence>
<protein>
    <submittedName>
        <fullName evidence="1">Uncharacterized protein</fullName>
    </submittedName>
</protein>